<accession>A0A913ZZP0</accession>
<dbReference type="GO" id="GO:0006826">
    <property type="term" value="P:iron ion transport"/>
    <property type="evidence" value="ECO:0007669"/>
    <property type="project" value="TreeGrafter"/>
</dbReference>
<evidence type="ECO:0000256" key="8">
    <source>
        <dbReference type="ARBA" id="ARBA00022737"/>
    </source>
</evidence>
<dbReference type="Gene3D" id="2.60.40.420">
    <property type="entry name" value="Cupredoxins - blue copper proteins"/>
    <property type="match status" value="4"/>
</dbReference>
<feature type="compositionally biased region" description="Basic and acidic residues" evidence="15">
    <location>
        <begin position="148"/>
        <end position="164"/>
    </location>
</feature>
<dbReference type="EnsemblMetazoa" id="XM_038201114.1">
    <property type="protein sequence ID" value="XP_038057042.1"/>
    <property type="gene ID" value="LOC119728745"/>
</dbReference>
<evidence type="ECO:0008006" key="21">
    <source>
        <dbReference type="Google" id="ProtNLM"/>
    </source>
</evidence>
<evidence type="ECO:0000256" key="14">
    <source>
        <dbReference type="ARBA" id="ARBA00023180"/>
    </source>
</evidence>
<evidence type="ECO:0000256" key="7">
    <source>
        <dbReference type="ARBA" id="ARBA00022729"/>
    </source>
</evidence>
<keyword evidence="5 16" id="KW-0812">Transmembrane</keyword>
<protein>
    <recommendedName>
        <fullName evidence="21">Hephaestin-like protein</fullName>
    </recommendedName>
</protein>
<keyword evidence="6" id="KW-0479">Metal-binding</keyword>
<dbReference type="Pfam" id="PF07731">
    <property type="entry name" value="Cu-oxidase_2"/>
    <property type="match status" value="1"/>
</dbReference>
<feature type="region of interest" description="Disordered" evidence="15">
    <location>
        <begin position="148"/>
        <end position="167"/>
    </location>
</feature>
<dbReference type="Proteomes" id="UP000887568">
    <property type="component" value="Unplaced"/>
</dbReference>
<keyword evidence="9 16" id="KW-1133">Transmembrane helix</keyword>
<evidence type="ECO:0000256" key="10">
    <source>
        <dbReference type="ARBA" id="ARBA00023002"/>
    </source>
</evidence>
<evidence type="ECO:0000256" key="2">
    <source>
        <dbReference type="ARBA" id="ARBA00004167"/>
    </source>
</evidence>
<feature type="domain" description="Plastocyanin-like" evidence="18">
    <location>
        <begin position="109"/>
        <end position="217"/>
    </location>
</feature>
<evidence type="ECO:0000256" key="11">
    <source>
        <dbReference type="ARBA" id="ARBA00023065"/>
    </source>
</evidence>
<keyword evidence="10" id="KW-0560">Oxidoreductase</keyword>
<keyword evidence="8" id="KW-0677">Repeat</keyword>
<feature type="domain" description="Plastocyanin-like" evidence="17">
    <location>
        <begin position="971"/>
        <end position="1078"/>
    </location>
</feature>
<dbReference type="SUPFAM" id="SSF49503">
    <property type="entry name" value="Cupredoxins"/>
    <property type="match status" value="6"/>
</dbReference>
<proteinExistence type="inferred from homology"/>
<dbReference type="OrthoDB" id="2121828at2759"/>
<evidence type="ECO:0000256" key="15">
    <source>
        <dbReference type="SAM" id="MobiDB-lite"/>
    </source>
</evidence>
<dbReference type="InterPro" id="IPR008972">
    <property type="entry name" value="Cupredoxin"/>
</dbReference>
<keyword evidence="20" id="KW-1185">Reference proteome</keyword>
<evidence type="ECO:0000259" key="17">
    <source>
        <dbReference type="Pfam" id="PF07731"/>
    </source>
</evidence>
<name>A0A913ZZP0_PATMI</name>
<dbReference type="InterPro" id="IPR033138">
    <property type="entry name" value="Cu_oxidase_CS"/>
</dbReference>
<dbReference type="FunFam" id="2.60.40.420:FF:000002">
    <property type="entry name" value="Hephaestin like 1"/>
    <property type="match status" value="2"/>
</dbReference>
<dbReference type="GO" id="GO:0005507">
    <property type="term" value="F:copper ion binding"/>
    <property type="evidence" value="ECO:0007669"/>
    <property type="project" value="InterPro"/>
</dbReference>
<keyword evidence="12 16" id="KW-0472">Membrane</keyword>
<evidence type="ECO:0000313" key="20">
    <source>
        <dbReference type="Proteomes" id="UP000887568"/>
    </source>
</evidence>
<evidence type="ECO:0000256" key="12">
    <source>
        <dbReference type="ARBA" id="ARBA00023136"/>
    </source>
</evidence>
<dbReference type="GO" id="GO:0005886">
    <property type="term" value="C:plasma membrane"/>
    <property type="evidence" value="ECO:0007669"/>
    <property type="project" value="TreeGrafter"/>
</dbReference>
<evidence type="ECO:0000256" key="13">
    <source>
        <dbReference type="ARBA" id="ARBA00023157"/>
    </source>
</evidence>
<feature type="domain" description="Plastocyanin-like" evidence="18">
    <location>
        <begin position="462"/>
        <end position="537"/>
    </location>
</feature>
<keyword evidence="11" id="KW-0406">Ion transport</keyword>
<dbReference type="InterPro" id="IPR002355">
    <property type="entry name" value="Cu_oxidase_Cu_BS"/>
</dbReference>
<dbReference type="InterPro" id="IPR011707">
    <property type="entry name" value="Cu-oxidase-like_N"/>
</dbReference>
<dbReference type="InterPro" id="IPR011706">
    <property type="entry name" value="Cu-oxidase_C"/>
</dbReference>
<evidence type="ECO:0000256" key="16">
    <source>
        <dbReference type="SAM" id="Phobius"/>
    </source>
</evidence>
<evidence type="ECO:0000313" key="19">
    <source>
        <dbReference type="EnsemblMetazoa" id="XP_038057042.1"/>
    </source>
</evidence>
<reference evidence="19" key="1">
    <citation type="submission" date="2022-11" db="UniProtKB">
        <authorList>
            <consortium name="EnsemblMetazoa"/>
        </authorList>
    </citation>
    <scope>IDENTIFICATION</scope>
</reference>
<dbReference type="Pfam" id="PF07732">
    <property type="entry name" value="Cu-oxidase_3"/>
    <property type="match status" value="2"/>
</dbReference>
<dbReference type="PROSITE" id="PS00079">
    <property type="entry name" value="MULTICOPPER_OXIDASE1"/>
    <property type="match status" value="2"/>
</dbReference>
<keyword evidence="14" id="KW-0325">Glycoprotein</keyword>
<keyword evidence="13" id="KW-1015">Disulfide bond</keyword>
<dbReference type="CDD" id="cd04200">
    <property type="entry name" value="CuRO_2_ceruloplasmin_like"/>
    <property type="match status" value="1"/>
</dbReference>
<evidence type="ECO:0000256" key="1">
    <source>
        <dbReference type="ARBA" id="ARBA00001935"/>
    </source>
</evidence>
<organism evidence="19 20">
    <name type="scientific">Patiria miniata</name>
    <name type="common">Bat star</name>
    <name type="synonym">Asterina miniata</name>
    <dbReference type="NCBI Taxonomy" id="46514"/>
    <lineage>
        <taxon>Eukaryota</taxon>
        <taxon>Metazoa</taxon>
        <taxon>Echinodermata</taxon>
        <taxon>Eleutherozoa</taxon>
        <taxon>Asterozoa</taxon>
        <taxon>Asteroidea</taxon>
        <taxon>Valvatacea</taxon>
        <taxon>Valvatida</taxon>
        <taxon>Asterinidae</taxon>
        <taxon>Patiria</taxon>
    </lineage>
</organism>
<evidence type="ECO:0000256" key="4">
    <source>
        <dbReference type="ARBA" id="ARBA00022448"/>
    </source>
</evidence>
<dbReference type="PANTHER" id="PTHR11709">
    <property type="entry name" value="MULTI-COPPER OXIDASE"/>
    <property type="match status" value="1"/>
</dbReference>
<dbReference type="FunFam" id="2.60.40.420:FF:000009">
    <property type="entry name" value="Ceruloplasmin"/>
    <property type="match status" value="1"/>
</dbReference>
<evidence type="ECO:0000256" key="6">
    <source>
        <dbReference type="ARBA" id="ARBA00022723"/>
    </source>
</evidence>
<dbReference type="PROSITE" id="PS00080">
    <property type="entry name" value="MULTICOPPER_OXIDASE2"/>
    <property type="match status" value="1"/>
</dbReference>
<keyword evidence="7" id="KW-0732">Signal</keyword>
<evidence type="ECO:0000256" key="9">
    <source>
        <dbReference type="ARBA" id="ARBA00022989"/>
    </source>
</evidence>
<dbReference type="RefSeq" id="XP_038057042.1">
    <property type="nucleotide sequence ID" value="XM_038201114.1"/>
</dbReference>
<keyword evidence="4" id="KW-0813">Transport</keyword>
<comment type="subcellular location">
    <subcellularLocation>
        <location evidence="2">Membrane</location>
        <topology evidence="2">Single-pass membrane protein</topology>
    </subcellularLocation>
</comment>
<feature type="transmembrane region" description="Helical" evidence="16">
    <location>
        <begin position="1094"/>
        <end position="1114"/>
    </location>
</feature>
<dbReference type="OMA" id="PEPDMCV"/>
<evidence type="ECO:0000259" key="18">
    <source>
        <dbReference type="Pfam" id="PF07732"/>
    </source>
</evidence>
<evidence type="ECO:0000256" key="5">
    <source>
        <dbReference type="ARBA" id="ARBA00022692"/>
    </source>
</evidence>
<sequence>MHRLVHIWPRVVLAACLVVGLYGSVVSARGFVTNQLREYFVAAVEIEWDYAPSGRNLIKNTDIHEGSYEADFLLNGTHRIGRKYKKAVYKQYTDATYTEEIAKPEWLGFLGPILYAEVGDTMFVHFKNMASRPYTMHPHGMKYEKDSEGARYEDGTTGKDKNDEDIQPGQTHRFKWIANEAAGPADQNENCRPWPYHSHISTPHDTNTGLIGALMICKDGILDESGRRTDVDKEFLIMFSIVDENLSYLLSENIETYIGRTDFDQESDDFVRSNQMDSVNGYLYGNLPGLEVCVGDKVDWHVTAFGTEADIHTIYFHGNVLEYQGRRRDSLSLTPAVLMSAIMVAENQGTWLLTSASSTHFKDGAQALYSVSTESCRQPPEVDPSTGRREYFIAAEEVNWDYAPFTRTHSDGTSFTNETSTSYPFFTKDDNRIGGMYKKAKFVGYTDATFSSPSPFNDSMGILGPVIRGEVGDEIRVTLRNNLNSHNISLQPHGVRYNKANEGQAYNDGTSAADHFDEMVIPGSSYTYSWSIPESVGPTSLDPDCITWIYTSAVDPEADVFAGLVGPLLVCKKGSLNSTTGKQLGVDQEFFLLFTTFDENLSWLIDESIAEYSANPGAVDKNDEDFVTSNQMASINGYSYGNLPGLMMTVGDRVSWHLMAVGKFSDEHAVSFQSQTLTHNSGRKASVSVFPGVSETVIMDADIHGTFEIECETNSHFVNGMEGYFTVAPVENTTEPGDGPGADRTYYIGIVERYWDYVPVKWDPVRSENLTDPDSTGFVFVHQGDHSIGSRYKKALYREFTDETFSTEKERTGPDAHLGVQGPLLHMEVGENVAVVLKNMASRRYALEPHGVLVHEVDDSVDNDDEEGVGAGSTKIYRWRVPERAGPTATDPNCVVYAYYSNIDKEQDSNSGLVGPMVVCRPGTLGEDGRRRDVDREFALLFTVSDENKSWYLEENIAEFCGKPEEVDREDGDFEESNLMHGINGFLFHNLHHLDMSKDDTVEWYLLGIGDEVDVHSVHFHGQTVTYRTGLVHRIDVFELFAGVYGSVQMYADNPGNWLMHCHVNDHILGGMEASYTVLGDPTTPKPQPPPTTPASACCIASSVMIVVIGVIMARKFN</sequence>
<comment type="similarity">
    <text evidence="3">Belongs to the multicopper oxidase family.</text>
</comment>
<dbReference type="GO" id="GO:0016491">
    <property type="term" value="F:oxidoreductase activity"/>
    <property type="evidence" value="ECO:0007669"/>
    <property type="project" value="UniProtKB-KW"/>
</dbReference>
<evidence type="ECO:0000256" key="3">
    <source>
        <dbReference type="ARBA" id="ARBA00010609"/>
    </source>
</evidence>
<dbReference type="GeneID" id="119728745"/>
<comment type="cofactor">
    <cofactor evidence="1">
        <name>Cu cation</name>
        <dbReference type="ChEBI" id="CHEBI:23378"/>
    </cofactor>
</comment>
<dbReference type="InterPro" id="IPR045087">
    <property type="entry name" value="Cu-oxidase_fam"/>
</dbReference>
<dbReference type="PANTHER" id="PTHR11709:SF504">
    <property type="entry name" value="PLASTOCYANIN-LIKE DOMAIN-CONTAINING PROTEIN"/>
    <property type="match status" value="1"/>
</dbReference>
<dbReference type="AlphaFoldDB" id="A0A913ZZP0"/>